<dbReference type="Gene3D" id="3.40.50.2300">
    <property type="match status" value="1"/>
</dbReference>
<name>A0ABW5M0L6_9BACT</name>
<dbReference type="InterPro" id="IPR052893">
    <property type="entry name" value="TCS_response_regulator"/>
</dbReference>
<sequence>MSLKGPILTIDDDEDDQYLLRQVIKDLPVTNDVYAFFNGKEALHYLETTDEQPFLILCDINMPQMDGLELREYIIQNEYLRNKSIPFVYFTTAANPDLIRAAYNTTVQGFYQKAAEYAGLQEQIRLIIAYWQSCLHPNQP</sequence>
<reference evidence="4" key="1">
    <citation type="journal article" date="2019" name="Int. J. Syst. Evol. Microbiol.">
        <title>The Global Catalogue of Microorganisms (GCM) 10K type strain sequencing project: providing services to taxonomists for standard genome sequencing and annotation.</title>
        <authorList>
            <consortium name="The Broad Institute Genomics Platform"/>
            <consortium name="The Broad Institute Genome Sequencing Center for Infectious Disease"/>
            <person name="Wu L."/>
            <person name="Ma J."/>
        </authorList>
    </citation>
    <scope>NUCLEOTIDE SEQUENCE [LARGE SCALE GENOMIC DNA]</scope>
    <source>
        <strain evidence="4">KCTC 42805</strain>
    </source>
</reference>
<dbReference type="InterPro" id="IPR001789">
    <property type="entry name" value="Sig_transdc_resp-reg_receiver"/>
</dbReference>
<evidence type="ECO:0000313" key="3">
    <source>
        <dbReference type="EMBL" id="MFD2569152.1"/>
    </source>
</evidence>
<dbReference type="Pfam" id="PF00072">
    <property type="entry name" value="Response_reg"/>
    <property type="match status" value="1"/>
</dbReference>
<evidence type="ECO:0000256" key="1">
    <source>
        <dbReference type="PROSITE-ProRule" id="PRU00169"/>
    </source>
</evidence>
<comment type="caution">
    <text evidence="3">The sequence shown here is derived from an EMBL/GenBank/DDBJ whole genome shotgun (WGS) entry which is preliminary data.</text>
</comment>
<organism evidence="3 4">
    <name type="scientific">Spirosoma soli</name>
    <dbReference type="NCBI Taxonomy" id="1770529"/>
    <lineage>
        <taxon>Bacteria</taxon>
        <taxon>Pseudomonadati</taxon>
        <taxon>Bacteroidota</taxon>
        <taxon>Cytophagia</taxon>
        <taxon>Cytophagales</taxon>
        <taxon>Cytophagaceae</taxon>
        <taxon>Spirosoma</taxon>
    </lineage>
</organism>
<protein>
    <submittedName>
        <fullName evidence="3">Response regulator</fullName>
    </submittedName>
</protein>
<evidence type="ECO:0000313" key="4">
    <source>
        <dbReference type="Proteomes" id="UP001597469"/>
    </source>
</evidence>
<gene>
    <name evidence="3" type="ORF">ACFSUS_00815</name>
</gene>
<dbReference type="Proteomes" id="UP001597469">
    <property type="component" value="Unassembled WGS sequence"/>
</dbReference>
<keyword evidence="4" id="KW-1185">Reference proteome</keyword>
<evidence type="ECO:0000259" key="2">
    <source>
        <dbReference type="PROSITE" id="PS50110"/>
    </source>
</evidence>
<dbReference type="PANTHER" id="PTHR44520:SF2">
    <property type="entry name" value="RESPONSE REGULATOR RCP1"/>
    <property type="match status" value="1"/>
</dbReference>
<proteinExistence type="predicted"/>
<dbReference type="InterPro" id="IPR011006">
    <property type="entry name" value="CheY-like_superfamily"/>
</dbReference>
<feature type="modified residue" description="4-aspartylphosphate" evidence="1">
    <location>
        <position position="59"/>
    </location>
</feature>
<feature type="domain" description="Response regulatory" evidence="2">
    <location>
        <begin position="6"/>
        <end position="128"/>
    </location>
</feature>
<dbReference type="EMBL" id="JBHULN010000001">
    <property type="protein sequence ID" value="MFD2569152.1"/>
    <property type="molecule type" value="Genomic_DNA"/>
</dbReference>
<dbReference type="SMART" id="SM00448">
    <property type="entry name" value="REC"/>
    <property type="match status" value="1"/>
</dbReference>
<dbReference type="SUPFAM" id="SSF52172">
    <property type="entry name" value="CheY-like"/>
    <property type="match status" value="1"/>
</dbReference>
<keyword evidence="1" id="KW-0597">Phosphoprotein</keyword>
<dbReference type="PROSITE" id="PS50110">
    <property type="entry name" value="RESPONSE_REGULATORY"/>
    <property type="match status" value="1"/>
</dbReference>
<dbReference type="PANTHER" id="PTHR44520">
    <property type="entry name" value="RESPONSE REGULATOR RCP1-RELATED"/>
    <property type="match status" value="1"/>
</dbReference>
<accession>A0ABW5M0L6</accession>
<dbReference type="RefSeq" id="WP_381517715.1">
    <property type="nucleotide sequence ID" value="NZ_JBHULN010000001.1"/>
</dbReference>